<dbReference type="SMART" id="SM00464">
    <property type="entry name" value="LON"/>
    <property type="match status" value="1"/>
</dbReference>
<comment type="caution">
    <text evidence="2">The sequence shown here is derived from an EMBL/GenBank/DDBJ whole genome shotgun (WGS) entry which is preliminary data.</text>
</comment>
<keyword evidence="3" id="KW-1185">Reference proteome</keyword>
<dbReference type="EMBL" id="BJYY01000010">
    <property type="protein sequence ID" value="GEO33562.1"/>
    <property type="molecule type" value="Genomic_DNA"/>
</dbReference>
<dbReference type="InterPro" id="IPR015947">
    <property type="entry name" value="PUA-like_sf"/>
</dbReference>
<dbReference type="Pfam" id="PF02190">
    <property type="entry name" value="LON_substr_bdg"/>
    <property type="match status" value="1"/>
</dbReference>
<organism evidence="2 3">
    <name type="scientific">Cellulomonas aerilata</name>
    <dbReference type="NCBI Taxonomy" id="515326"/>
    <lineage>
        <taxon>Bacteria</taxon>
        <taxon>Bacillati</taxon>
        <taxon>Actinomycetota</taxon>
        <taxon>Actinomycetes</taxon>
        <taxon>Micrococcales</taxon>
        <taxon>Cellulomonadaceae</taxon>
        <taxon>Cellulomonas</taxon>
    </lineage>
</organism>
<gene>
    <name evidence="2" type="ORF">CAE01nite_12870</name>
</gene>
<sequence length="217" mass="23116">MSAATRELPMFPLGSVLFPGMPLPLRVFEPRYVAMLSSVLGEVEREFGVVLIERGSEVGGGDVRFGVGTVARIASVEIADGSIGLIATGAARFEVVRWLEDDPFPRAEVRELPNLALDAPTVAELATAEALVRATLTRASEFVQLPWAPDVELSGDPAKRLWQVAGIAPLGALDQLALLRSGTAPELLARLVEETRAADDRFTAGWADDADDGDLAP</sequence>
<evidence type="ECO:0000259" key="1">
    <source>
        <dbReference type="PROSITE" id="PS51787"/>
    </source>
</evidence>
<dbReference type="OrthoDB" id="25394at2"/>
<dbReference type="PANTHER" id="PTHR46732:SF8">
    <property type="entry name" value="ATP-DEPENDENT PROTEASE LA (LON) DOMAIN PROTEIN"/>
    <property type="match status" value="1"/>
</dbReference>
<feature type="domain" description="Lon N-terminal" evidence="1">
    <location>
        <begin position="5"/>
        <end position="199"/>
    </location>
</feature>
<evidence type="ECO:0000313" key="3">
    <source>
        <dbReference type="Proteomes" id="UP000321181"/>
    </source>
</evidence>
<dbReference type="AlphaFoldDB" id="A0A512DAQ5"/>
<dbReference type="Proteomes" id="UP000321181">
    <property type="component" value="Unassembled WGS sequence"/>
</dbReference>
<dbReference type="Gene3D" id="2.30.130.40">
    <property type="entry name" value="LON domain-like"/>
    <property type="match status" value="1"/>
</dbReference>
<accession>A0A512DAQ5</accession>
<dbReference type="SUPFAM" id="SSF88697">
    <property type="entry name" value="PUA domain-like"/>
    <property type="match status" value="1"/>
</dbReference>
<reference evidence="2 3" key="1">
    <citation type="submission" date="2019-07" db="EMBL/GenBank/DDBJ databases">
        <title>Whole genome shotgun sequence of Cellulomonas aerilata NBRC 106308.</title>
        <authorList>
            <person name="Hosoyama A."/>
            <person name="Uohara A."/>
            <person name="Ohji S."/>
            <person name="Ichikawa N."/>
        </authorList>
    </citation>
    <scope>NUCLEOTIDE SEQUENCE [LARGE SCALE GENOMIC DNA]</scope>
    <source>
        <strain evidence="2 3">NBRC 106308</strain>
    </source>
</reference>
<dbReference type="InterPro" id="IPR046336">
    <property type="entry name" value="Lon_prtase_N_sf"/>
</dbReference>
<proteinExistence type="predicted"/>
<name>A0A512DAQ5_9CELL</name>
<protein>
    <recommendedName>
        <fullName evidence="1">Lon N-terminal domain-containing protein</fullName>
    </recommendedName>
</protein>
<dbReference type="PROSITE" id="PS51787">
    <property type="entry name" value="LON_N"/>
    <property type="match status" value="1"/>
</dbReference>
<dbReference type="RefSeq" id="WP_146901688.1">
    <property type="nucleotide sequence ID" value="NZ_BAAARM010000002.1"/>
</dbReference>
<evidence type="ECO:0000313" key="2">
    <source>
        <dbReference type="EMBL" id="GEO33562.1"/>
    </source>
</evidence>
<dbReference type="InterPro" id="IPR003111">
    <property type="entry name" value="Lon_prtase_N"/>
</dbReference>
<dbReference type="PANTHER" id="PTHR46732">
    <property type="entry name" value="ATP-DEPENDENT PROTEASE LA (LON) DOMAIN PROTEIN"/>
    <property type="match status" value="1"/>
</dbReference>